<evidence type="ECO:0000259" key="17">
    <source>
        <dbReference type="PROSITE" id="PS50886"/>
    </source>
</evidence>
<evidence type="ECO:0000256" key="14">
    <source>
        <dbReference type="ARBA" id="ARBA00023146"/>
    </source>
</evidence>
<dbReference type="Gene3D" id="1.10.730.10">
    <property type="entry name" value="Isoleucyl-tRNA Synthetase, Domain 1"/>
    <property type="match status" value="1"/>
</dbReference>
<evidence type="ECO:0000256" key="1">
    <source>
        <dbReference type="ARBA" id="ARBA00003314"/>
    </source>
</evidence>
<evidence type="ECO:0000256" key="15">
    <source>
        <dbReference type="ARBA" id="ARBA00047364"/>
    </source>
</evidence>
<name>A0A839APM4_9FLAO</name>
<keyword evidence="14 16" id="KW-0030">Aminoacyl-tRNA synthetase</keyword>
<sequence length="684" mass="77336">MSTPKRYTITAALPYTNGPIHIGHLAGVYVPGDIYARYLRQRGKDVAYICGSDEHGVAIPMRAKKEGVTPQDIIDKYHGIIKKSFTDFGISFDNYSRTSSEIHHKTASDFFTKLYNDGEFIEEVTEQLYDAEANQYLADRFVIGTCPKCGNEESYGDQCENCGTSHNATDLINPKSAITGNVPTLKETKHWFLPLDKHEAFLREWIVEGHKHDWKPNVLGQCKSWIDDGLRPRAVTRDLDWGIPVPVEGADGKVLYVWFDAPIGYISATKEWAAREGKNWEDYWKKDDTKLVHFIGKDNIVFHCLIFPSMLKAHGDYILPDNVPANEFLNLEGNKLSTSKNWAVWLHEYLEDFPDQQDVLRYTLTANAPESKDNDFTWKDFQTKNNSELVAIFGNFINRVVVLTNKYYDGQVPAAGDLSEIDEETLESLKQFPDTIAKSIERYRFREASQELMNLARLGNKYLADEEPWKVIKVDEERTKTIMNVALQIATALAVLSEPFLPFTSTKLKSILNIDTDLSWEDVSEKDVLISDNHQINKAELLFSKIEDKTIEAQLAKLEATKLANEAANKVIEPQKDTIQFDDFTKLDIRVGTILEAEKVAKTKKLLKLTVDVGLDKRTIVSGIAESFKPEDIIGQQVSVVCNLAPRKLKGIESQGMILMTDTPDGKLAFVQPSTEVNNGEFIS</sequence>
<dbReference type="CDD" id="cd00814">
    <property type="entry name" value="MetRS_core"/>
    <property type="match status" value="1"/>
</dbReference>
<feature type="binding site" evidence="16">
    <location>
        <position position="159"/>
    </location>
    <ligand>
        <name>Zn(2+)</name>
        <dbReference type="ChEBI" id="CHEBI:29105"/>
    </ligand>
</feature>
<dbReference type="FunFam" id="2.20.28.20:FF:000001">
    <property type="entry name" value="Methionine--tRNA ligase"/>
    <property type="match status" value="1"/>
</dbReference>
<dbReference type="EC" id="6.1.1.10" evidence="16"/>
<dbReference type="Pfam" id="PF01588">
    <property type="entry name" value="tRNA_bind"/>
    <property type="match status" value="1"/>
</dbReference>
<evidence type="ECO:0000256" key="12">
    <source>
        <dbReference type="ARBA" id="ARBA00022884"/>
    </source>
</evidence>
<dbReference type="PANTHER" id="PTHR45765:SF1">
    <property type="entry name" value="METHIONINE--TRNA LIGASE, CYTOPLASMIC"/>
    <property type="match status" value="1"/>
</dbReference>
<comment type="cofactor">
    <cofactor evidence="16">
        <name>Zn(2+)</name>
        <dbReference type="ChEBI" id="CHEBI:29105"/>
    </cofactor>
    <text evidence="16">Binds 1 zinc ion per subunit.</text>
</comment>
<dbReference type="CDD" id="cd07957">
    <property type="entry name" value="Anticodon_Ia_Met"/>
    <property type="match status" value="1"/>
</dbReference>
<feature type="domain" description="TRNA-binding" evidence="17">
    <location>
        <begin position="583"/>
        <end position="684"/>
    </location>
</feature>
<comment type="catalytic activity">
    <reaction evidence="15 16">
        <text>tRNA(Met) + L-methionine + ATP = L-methionyl-tRNA(Met) + AMP + diphosphate</text>
        <dbReference type="Rhea" id="RHEA:13481"/>
        <dbReference type="Rhea" id="RHEA-COMP:9667"/>
        <dbReference type="Rhea" id="RHEA-COMP:9698"/>
        <dbReference type="ChEBI" id="CHEBI:30616"/>
        <dbReference type="ChEBI" id="CHEBI:33019"/>
        <dbReference type="ChEBI" id="CHEBI:57844"/>
        <dbReference type="ChEBI" id="CHEBI:78442"/>
        <dbReference type="ChEBI" id="CHEBI:78530"/>
        <dbReference type="ChEBI" id="CHEBI:456215"/>
        <dbReference type="EC" id="6.1.1.10"/>
    </reaction>
</comment>
<dbReference type="InterPro" id="IPR004495">
    <property type="entry name" value="Met-tRNA-synth_bsu_C"/>
</dbReference>
<evidence type="ECO:0000256" key="16">
    <source>
        <dbReference type="HAMAP-Rule" id="MF_00098"/>
    </source>
</evidence>
<organism evidence="18 19">
    <name type="scientific">Tenacibaculum pelagium</name>
    <dbReference type="NCBI Taxonomy" id="2759527"/>
    <lineage>
        <taxon>Bacteria</taxon>
        <taxon>Pseudomonadati</taxon>
        <taxon>Bacteroidota</taxon>
        <taxon>Flavobacteriia</taxon>
        <taxon>Flavobacteriales</taxon>
        <taxon>Flavobacteriaceae</taxon>
        <taxon>Tenacibaculum</taxon>
    </lineage>
</organism>
<evidence type="ECO:0000313" key="19">
    <source>
        <dbReference type="Proteomes" id="UP000563906"/>
    </source>
</evidence>
<comment type="similarity">
    <text evidence="3 16">Belongs to the class-I aminoacyl-tRNA synthetase family. MetG type 1 subfamily.</text>
</comment>
<keyword evidence="6 16" id="KW-0820">tRNA-binding</keyword>
<evidence type="ECO:0000256" key="13">
    <source>
        <dbReference type="ARBA" id="ARBA00022917"/>
    </source>
</evidence>
<evidence type="ECO:0000256" key="10">
    <source>
        <dbReference type="ARBA" id="ARBA00022833"/>
    </source>
</evidence>
<comment type="subunit">
    <text evidence="4 16">Homodimer.</text>
</comment>
<dbReference type="PANTHER" id="PTHR45765">
    <property type="entry name" value="METHIONINE--TRNA LIGASE"/>
    <property type="match status" value="1"/>
</dbReference>
<feature type="binding site" evidence="16">
    <location>
        <position position="146"/>
    </location>
    <ligand>
        <name>Zn(2+)</name>
        <dbReference type="ChEBI" id="CHEBI:29105"/>
    </ligand>
</feature>
<evidence type="ECO:0000256" key="8">
    <source>
        <dbReference type="ARBA" id="ARBA00022723"/>
    </source>
</evidence>
<proteinExistence type="inferred from homology"/>
<evidence type="ECO:0000256" key="9">
    <source>
        <dbReference type="ARBA" id="ARBA00022741"/>
    </source>
</evidence>
<dbReference type="FunFam" id="2.40.50.140:FF:000042">
    <property type="entry name" value="Methionine--tRNA ligase"/>
    <property type="match status" value="1"/>
</dbReference>
<keyword evidence="8 16" id="KW-0479">Metal-binding</keyword>
<evidence type="ECO:0000256" key="5">
    <source>
        <dbReference type="ARBA" id="ARBA00022490"/>
    </source>
</evidence>
<feature type="binding site" evidence="16">
    <location>
        <position position="338"/>
    </location>
    <ligand>
        <name>ATP</name>
        <dbReference type="ChEBI" id="CHEBI:30616"/>
    </ligand>
</feature>
<dbReference type="InterPro" id="IPR002547">
    <property type="entry name" value="tRNA-bd_dom"/>
</dbReference>
<dbReference type="InterPro" id="IPR014729">
    <property type="entry name" value="Rossmann-like_a/b/a_fold"/>
</dbReference>
<dbReference type="GO" id="GO:0005524">
    <property type="term" value="F:ATP binding"/>
    <property type="evidence" value="ECO:0007669"/>
    <property type="project" value="UniProtKB-UniRule"/>
</dbReference>
<gene>
    <name evidence="16 18" type="primary">metG</name>
    <name evidence="18" type="ORF">H3Z83_06265</name>
</gene>
<keyword evidence="5 16" id="KW-0963">Cytoplasm</keyword>
<keyword evidence="12 16" id="KW-0694">RNA-binding</keyword>
<comment type="function">
    <text evidence="1 16">Is required not only for elongation of protein synthesis but also for the initiation of all mRNA translation through initiator tRNA(fMet) aminoacylation.</text>
</comment>
<dbReference type="NCBIfam" id="NF001100">
    <property type="entry name" value="PRK00133.1"/>
    <property type="match status" value="1"/>
</dbReference>
<dbReference type="SUPFAM" id="SSF57770">
    <property type="entry name" value="Methionyl-tRNA synthetase (MetRS), Zn-domain"/>
    <property type="match status" value="1"/>
</dbReference>
<comment type="caution">
    <text evidence="18">The sequence shown here is derived from an EMBL/GenBank/DDBJ whole genome shotgun (WGS) entry which is preliminary data.</text>
</comment>
<evidence type="ECO:0000256" key="4">
    <source>
        <dbReference type="ARBA" id="ARBA00011738"/>
    </source>
</evidence>
<keyword evidence="11 16" id="KW-0067">ATP-binding</keyword>
<dbReference type="Pfam" id="PF09334">
    <property type="entry name" value="tRNA-synt_1g"/>
    <property type="match status" value="1"/>
</dbReference>
<keyword evidence="13 16" id="KW-0648">Protein biosynthesis</keyword>
<evidence type="ECO:0000313" key="18">
    <source>
        <dbReference type="EMBL" id="MBA6156124.1"/>
    </source>
</evidence>
<accession>A0A839APM4</accession>
<evidence type="ECO:0000256" key="11">
    <source>
        <dbReference type="ARBA" id="ARBA00022840"/>
    </source>
</evidence>
<dbReference type="InterPro" id="IPR033911">
    <property type="entry name" value="MetRS_core"/>
</dbReference>
<dbReference type="InterPro" id="IPR009080">
    <property type="entry name" value="tRNAsynth_Ia_anticodon-bd"/>
</dbReference>
<dbReference type="AlphaFoldDB" id="A0A839APM4"/>
<evidence type="ECO:0000256" key="6">
    <source>
        <dbReference type="ARBA" id="ARBA00022555"/>
    </source>
</evidence>
<dbReference type="Proteomes" id="UP000563906">
    <property type="component" value="Unassembled WGS sequence"/>
</dbReference>
<dbReference type="InterPro" id="IPR041872">
    <property type="entry name" value="Anticodon_Met"/>
</dbReference>
<dbReference type="Pfam" id="PF19303">
    <property type="entry name" value="Anticodon_3"/>
    <property type="match status" value="1"/>
</dbReference>
<dbReference type="Gene3D" id="2.20.28.20">
    <property type="entry name" value="Methionyl-tRNA synthetase, Zn-domain"/>
    <property type="match status" value="1"/>
</dbReference>
<dbReference type="NCBIfam" id="TIGR00399">
    <property type="entry name" value="metG_C_term"/>
    <property type="match status" value="1"/>
</dbReference>
<comment type="subcellular location">
    <subcellularLocation>
        <location evidence="2 16">Cytoplasm</location>
    </subcellularLocation>
</comment>
<evidence type="ECO:0000256" key="7">
    <source>
        <dbReference type="ARBA" id="ARBA00022598"/>
    </source>
</evidence>
<dbReference type="Gene3D" id="3.40.50.620">
    <property type="entry name" value="HUPs"/>
    <property type="match status" value="1"/>
</dbReference>
<keyword evidence="19" id="KW-1185">Reference proteome</keyword>
<dbReference type="InterPro" id="IPR029038">
    <property type="entry name" value="MetRS_Zn"/>
</dbReference>
<feature type="binding site" evidence="16">
    <location>
        <position position="149"/>
    </location>
    <ligand>
        <name>Zn(2+)</name>
        <dbReference type="ChEBI" id="CHEBI:29105"/>
    </ligand>
</feature>
<dbReference type="RefSeq" id="WP_182124629.1">
    <property type="nucleotide sequence ID" value="NZ_JACGLS010000002.1"/>
</dbReference>
<dbReference type="GO" id="GO:0006431">
    <property type="term" value="P:methionyl-tRNA aminoacylation"/>
    <property type="evidence" value="ECO:0007669"/>
    <property type="project" value="UniProtKB-UniRule"/>
</dbReference>
<feature type="short sequence motif" description="'HIGH' region" evidence="16">
    <location>
        <begin position="14"/>
        <end position="24"/>
    </location>
</feature>
<dbReference type="InterPro" id="IPR015413">
    <property type="entry name" value="Methionyl/Leucyl_tRNA_Synth"/>
</dbReference>
<dbReference type="GO" id="GO:0046872">
    <property type="term" value="F:metal ion binding"/>
    <property type="evidence" value="ECO:0007669"/>
    <property type="project" value="UniProtKB-KW"/>
</dbReference>
<keyword evidence="9 16" id="KW-0547">Nucleotide-binding</keyword>
<dbReference type="SUPFAM" id="SSF52374">
    <property type="entry name" value="Nucleotidylyl transferase"/>
    <property type="match status" value="1"/>
</dbReference>
<evidence type="ECO:0000256" key="3">
    <source>
        <dbReference type="ARBA" id="ARBA00008258"/>
    </source>
</evidence>
<dbReference type="GO" id="GO:0004825">
    <property type="term" value="F:methionine-tRNA ligase activity"/>
    <property type="evidence" value="ECO:0007669"/>
    <property type="project" value="UniProtKB-UniRule"/>
</dbReference>
<dbReference type="GO" id="GO:0000049">
    <property type="term" value="F:tRNA binding"/>
    <property type="evidence" value="ECO:0007669"/>
    <property type="project" value="UniProtKB-UniRule"/>
</dbReference>
<feature type="binding site" evidence="16">
    <location>
        <position position="162"/>
    </location>
    <ligand>
        <name>Zn(2+)</name>
        <dbReference type="ChEBI" id="CHEBI:29105"/>
    </ligand>
</feature>
<dbReference type="EMBL" id="JACGLS010000002">
    <property type="protein sequence ID" value="MBA6156124.1"/>
    <property type="molecule type" value="Genomic_DNA"/>
</dbReference>
<dbReference type="HAMAP" id="MF_00098">
    <property type="entry name" value="Met_tRNA_synth_type1"/>
    <property type="match status" value="1"/>
</dbReference>
<dbReference type="PRINTS" id="PR01041">
    <property type="entry name" value="TRNASYNTHMET"/>
</dbReference>
<evidence type="ECO:0000256" key="2">
    <source>
        <dbReference type="ARBA" id="ARBA00004496"/>
    </source>
</evidence>
<dbReference type="InterPro" id="IPR012340">
    <property type="entry name" value="NA-bd_OB-fold"/>
</dbReference>
<dbReference type="SUPFAM" id="SSF50249">
    <property type="entry name" value="Nucleic acid-binding proteins"/>
    <property type="match status" value="1"/>
</dbReference>
<dbReference type="NCBIfam" id="TIGR00398">
    <property type="entry name" value="metG"/>
    <property type="match status" value="1"/>
</dbReference>
<dbReference type="InterPro" id="IPR001412">
    <property type="entry name" value="aa-tRNA-synth_I_CS"/>
</dbReference>
<dbReference type="GO" id="GO:0005829">
    <property type="term" value="C:cytosol"/>
    <property type="evidence" value="ECO:0007669"/>
    <property type="project" value="TreeGrafter"/>
</dbReference>
<dbReference type="InterPro" id="IPR014758">
    <property type="entry name" value="Met-tRNA_synth"/>
</dbReference>
<protein>
    <recommendedName>
        <fullName evidence="16">Methionine--tRNA ligase</fullName>
        <ecNumber evidence="16">6.1.1.10</ecNumber>
    </recommendedName>
    <alternativeName>
        <fullName evidence="16">Methionyl-tRNA synthetase</fullName>
        <shortName evidence="16">MetRS</shortName>
    </alternativeName>
</protein>
<dbReference type="SUPFAM" id="SSF47323">
    <property type="entry name" value="Anticodon-binding domain of a subclass of class I aminoacyl-tRNA synthetases"/>
    <property type="match status" value="1"/>
</dbReference>
<dbReference type="InterPro" id="IPR023458">
    <property type="entry name" value="Met-tRNA_ligase_1"/>
</dbReference>
<feature type="short sequence motif" description="'KMSKS' region" evidence="16">
    <location>
        <begin position="335"/>
        <end position="339"/>
    </location>
</feature>
<dbReference type="PROSITE" id="PS00178">
    <property type="entry name" value="AA_TRNA_LIGASE_I"/>
    <property type="match status" value="1"/>
</dbReference>
<reference evidence="18 19" key="1">
    <citation type="submission" date="2020-07" db="EMBL/GenBank/DDBJ databases">
        <title>Bacterium isolated from marine sediment.</title>
        <authorList>
            <person name="Shang D."/>
            <person name="Du Z.-J."/>
        </authorList>
    </citation>
    <scope>NUCLEOTIDE SEQUENCE [LARGE SCALE GENOMIC DNA]</scope>
    <source>
        <strain evidence="18 19">S7007</strain>
    </source>
</reference>
<dbReference type="Gene3D" id="2.40.50.140">
    <property type="entry name" value="Nucleic acid-binding proteins"/>
    <property type="match status" value="1"/>
</dbReference>
<keyword evidence="7 16" id="KW-0436">Ligase</keyword>
<dbReference type="PROSITE" id="PS50886">
    <property type="entry name" value="TRBD"/>
    <property type="match status" value="1"/>
</dbReference>
<keyword evidence="10 16" id="KW-0862">Zinc</keyword>
<dbReference type="CDD" id="cd02800">
    <property type="entry name" value="tRNA_bind_EcMetRS_like"/>
    <property type="match status" value="1"/>
</dbReference>